<reference evidence="16 17" key="1">
    <citation type="submission" date="2021-01" db="EMBL/GenBank/DDBJ databases">
        <title>Whole genome shotgun sequence of Catellatospora citrea NBRC 14495.</title>
        <authorList>
            <person name="Komaki H."/>
            <person name="Tamura T."/>
        </authorList>
    </citation>
    <scope>NUCLEOTIDE SEQUENCE [LARGE SCALE GENOMIC DNA]</scope>
    <source>
        <strain evidence="16 17">NBRC 14495</strain>
    </source>
</reference>
<keyword evidence="7" id="KW-0813">Transport</keyword>
<dbReference type="InterPro" id="IPR001757">
    <property type="entry name" value="P_typ_ATPase"/>
</dbReference>
<keyword evidence="6 13" id="KW-0547">Nucleotide-binding</keyword>
<dbReference type="Gene3D" id="3.40.1110.10">
    <property type="entry name" value="Calcium-transporting ATPase, cytoplasmic domain N"/>
    <property type="match status" value="1"/>
</dbReference>
<dbReference type="NCBIfam" id="TIGR01511">
    <property type="entry name" value="ATPase-IB1_Cu"/>
    <property type="match status" value="1"/>
</dbReference>
<dbReference type="InterPro" id="IPR044492">
    <property type="entry name" value="P_typ_ATPase_HD_dom"/>
</dbReference>
<dbReference type="Gene3D" id="2.70.150.10">
    <property type="entry name" value="Calcium-transporting ATPase, cytoplasmic transduction domain A"/>
    <property type="match status" value="1"/>
</dbReference>
<dbReference type="InterPro" id="IPR023299">
    <property type="entry name" value="ATPase_P-typ_cyto_dom_N"/>
</dbReference>
<keyword evidence="5 13" id="KW-0479">Metal-binding</keyword>
<evidence type="ECO:0000256" key="13">
    <source>
        <dbReference type="RuleBase" id="RU362081"/>
    </source>
</evidence>
<feature type="domain" description="P-type ATPase A" evidence="15">
    <location>
        <begin position="311"/>
        <end position="410"/>
    </location>
</feature>
<dbReference type="GO" id="GO:0005524">
    <property type="term" value="F:ATP binding"/>
    <property type="evidence" value="ECO:0007669"/>
    <property type="project" value="UniProtKB-UniRule"/>
</dbReference>
<name>A0A8J3P047_9ACTN</name>
<dbReference type="GO" id="GO:0016887">
    <property type="term" value="F:ATP hydrolysis activity"/>
    <property type="evidence" value="ECO:0007669"/>
    <property type="project" value="InterPro"/>
</dbReference>
<evidence type="ECO:0000256" key="8">
    <source>
        <dbReference type="ARBA" id="ARBA00022840"/>
    </source>
</evidence>
<keyword evidence="17" id="KW-1185">Reference proteome</keyword>
<keyword evidence="3 13" id="KW-1003">Cell membrane</keyword>
<keyword evidence="8 13" id="KW-0067">ATP-binding</keyword>
<evidence type="ECO:0000256" key="10">
    <source>
        <dbReference type="ARBA" id="ARBA00022989"/>
    </source>
</evidence>
<accession>A0A8J3P047</accession>
<feature type="compositionally biased region" description="Polar residues" evidence="14">
    <location>
        <begin position="135"/>
        <end position="147"/>
    </location>
</feature>
<dbReference type="Pfam" id="PF00702">
    <property type="entry name" value="Hydrolase"/>
    <property type="match status" value="1"/>
</dbReference>
<dbReference type="InterPro" id="IPR027256">
    <property type="entry name" value="P-typ_ATPase_IB"/>
</dbReference>
<protein>
    <submittedName>
        <fullName evidence="16">Haloacid dehalogenase</fullName>
    </submittedName>
</protein>
<keyword evidence="4 13" id="KW-0812">Transmembrane</keyword>
<dbReference type="SUPFAM" id="SSF81653">
    <property type="entry name" value="Calcium ATPase, transduction domain A"/>
    <property type="match status" value="1"/>
</dbReference>
<evidence type="ECO:0000256" key="3">
    <source>
        <dbReference type="ARBA" id="ARBA00022475"/>
    </source>
</evidence>
<sequence length="840" mass="86806">MKHQHTGHDHHGHDDGHGGHVAEVALDFCFCATELAALERFLTAQPVITSAVADRTRSVLHIGYDSARTDTAGIQALLRGRGYGCECADCPASCCQPGHPAAGHPDEPDAHAHHPSHTAASQPADDPADGHNHHSITATTQHPQAQPSHLAEHAGHDEHAESGGHDEHAGHGADMVASMLRRFVISAILTIPIVLFSPIGEVFGFPSQPPFGLSMGWFGLILATPVVWWGGWPFISSAARSLRHGEVTMMTLIAVGILVAYLYSVASTLLGGHEVFFEAAAMLTTLSLLGHWLEMRSRFATGRAVEALLQLAPPTAIVRRDGQELEIPLDQVVTGDVIVVKPGAKIPVDGTVVDGESYVDESMITGEPVPVAKRPGGPVVGGTINTTGAFTFTATAVGADTALARIVQMVRNAQASKAPAQRLADTAGKYLVYVALAAGALTFAAWMLWGAHGVGFALTAAVSAIVIACPDALALATPTAITVGVGQGARGGVLFKNATALEMTAGIDTVVFDKTGTLTAGKPIVTDLVPADGITDDELLRLAAGADQPSQHPLAVAIVDAARQRAITVNPPEAFDSIPGHGVQATVGGRRVVIGNARLMKRDSVDIGALTDTAAGLAADGKTAMYVAADGRALGVVAVADPIRDSAKAAITALHAAGVRTVMLTGDQRSTAEAVARQLGIDTVIAEVLPADKASHIAALQQAGAKVAMVGDGVNDAPALAQADIGVAIGAGTDVAVETADVVLIRDNPADVAYALRIARAVRSKIKQNLFWAAIYNLLAIPVAAGVFYTSLGILLQPQWAALLMSASTIIVTFNALLLRRHTPSAPQPARRPAAAAAAG</sequence>
<dbReference type="PROSITE" id="PS00154">
    <property type="entry name" value="ATPASE_E1_E2"/>
    <property type="match status" value="1"/>
</dbReference>
<feature type="region of interest" description="Disordered" evidence="14">
    <location>
        <begin position="99"/>
        <end position="171"/>
    </location>
</feature>
<dbReference type="Proteomes" id="UP000659904">
    <property type="component" value="Unassembled WGS sequence"/>
</dbReference>
<keyword evidence="7" id="KW-0406">Ion transport</keyword>
<feature type="transmembrane region" description="Helical" evidence="13">
    <location>
        <begin position="770"/>
        <end position="794"/>
    </location>
</feature>
<dbReference type="CDD" id="cd02094">
    <property type="entry name" value="P-type_ATPase_Cu-like"/>
    <property type="match status" value="1"/>
</dbReference>
<dbReference type="GO" id="GO:0005886">
    <property type="term" value="C:plasma membrane"/>
    <property type="evidence" value="ECO:0007669"/>
    <property type="project" value="UniProtKB-SubCell"/>
</dbReference>
<dbReference type="AlphaFoldDB" id="A0A8J3P047"/>
<dbReference type="SFLD" id="SFLDF00027">
    <property type="entry name" value="p-type_atpase"/>
    <property type="match status" value="1"/>
</dbReference>
<comment type="subcellular location">
    <subcellularLocation>
        <location evidence="1">Cell membrane</location>
        <topology evidence="1">Multi-pass membrane protein</topology>
    </subcellularLocation>
</comment>
<evidence type="ECO:0000313" key="17">
    <source>
        <dbReference type="Proteomes" id="UP000659904"/>
    </source>
</evidence>
<evidence type="ECO:0000256" key="1">
    <source>
        <dbReference type="ARBA" id="ARBA00004651"/>
    </source>
</evidence>
<dbReference type="FunFam" id="2.70.150.10:FF:000020">
    <property type="entry name" value="Copper-exporting P-type ATPase A"/>
    <property type="match status" value="1"/>
</dbReference>
<dbReference type="Pfam" id="PF00122">
    <property type="entry name" value="E1-E2_ATPase"/>
    <property type="match status" value="1"/>
</dbReference>
<feature type="transmembrane region" description="Helical" evidence="13">
    <location>
        <begin position="800"/>
        <end position="819"/>
    </location>
</feature>
<keyword evidence="7" id="KW-0187">Copper transport</keyword>
<dbReference type="PRINTS" id="PR00119">
    <property type="entry name" value="CATATPASE"/>
</dbReference>
<evidence type="ECO:0000256" key="7">
    <source>
        <dbReference type="ARBA" id="ARBA00022796"/>
    </source>
</evidence>
<dbReference type="InterPro" id="IPR018303">
    <property type="entry name" value="ATPase_P-typ_P_site"/>
</dbReference>
<keyword evidence="11" id="KW-0186">Copper</keyword>
<dbReference type="PRINTS" id="PR00120">
    <property type="entry name" value="HATPASE"/>
</dbReference>
<evidence type="ECO:0000313" key="16">
    <source>
        <dbReference type="EMBL" id="GIF99040.1"/>
    </source>
</evidence>
<dbReference type="InterPro" id="IPR023298">
    <property type="entry name" value="ATPase_P-typ_TM_dom_sf"/>
</dbReference>
<feature type="transmembrane region" description="Helical" evidence="13">
    <location>
        <begin position="215"/>
        <end position="235"/>
    </location>
</feature>
<feature type="transmembrane region" description="Helical" evidence="13">
    <location>
        <begin position="183"/>
        <end position="203"/>
    </location>
</feature>
<dbReference type="SFLD" id="SFLDG00002">
    <property type="entry name" value="C1.7:_P-type_atpase_like"/>
    <property type="match status" value="1"/>
</dbReference>
<dbReference type="InterPro" id="IPR008250">
    <property type="entry name" value="ATPase_P-typ_transduc_dom_A_sf"/>
</dbReference>
<evidence type="ECO:0000256" key="2">
    <source>
        <dbReference type="ARBA" id="ARBA00006024"/>
    </source>
</evidence>
<evidence type="ECO:0000256" key="12">
    <source>
        <dbReference type="ARBA" id="ARBA00023136"/>
    </source>
</evidence>
<keyword evidence="10 13" id="KW-1133">Transmembrane helix</keyword>
<feature type="compositionally biased region" description="Basic and acidic residues" evidence="14">
    <location>
        <begin position="150"/>
        <end position="171"/>
    </location>
</feature>
<feature type="transmembrane region" description="Helical" evidence="13">
    <location>
        <begin position="430"/>
        <end position="449"/>
    </location>
</feature>
<evidence type="ECO:0000256" key="6">
    <source>
        <dbReference type="ARBA" id="ARBA00022741"/>
    </source>
</evidence>
<dbReference type="EMBL" id="BONH01000019">
    <property type="protein sequence ID" value="GIF99040.1"/>
    <property type="molecule type" value="Genomic_DNA"/>
</dbReference>
<proteinExistence type="inferred from homology"/>
<dbReference type="NCBIfam" id="TIGR01525">
    <property type="entry name" value="ATPase-IB_hvy"/>
    <property type="match status" value="1"/>
</dbReference>
<dbReference type="InterPro" id="IPR059000">
    <property type="entry name" value="ATPase_P-type_domA"/>
</dbReference>
<dbReference type="InterPro" id="IPR036412">
    <property type="entry name" value="HAD-like_sf"/>
</dbReference>
<feature type="transmembrane region" description="Helical" evidence="13">
    <location>
        <begin position="275"/>
        <end position="293"/>
    </location>
</feature>
<feature type="transmembrane region" description="Helical" evidence="13">
    <location>
        <begin position="455"/>
        <end position="476"/>
    </location>
</feature>
<feature type="transmembrane region" description="Helical" evidence="13">
    <location>
        <begin position="247"/>
        <end position="263"/>
    </location>
</feature>
<dbReference type="GO" id="GO:0043682">
    <property type="term" value="F:P-type divalent copper transporter activity"/>
    <property type="evidence" value="ECO:0007669"/>
    <property type="project" value="TreeGrafter"/>
</dbReference>
<evidence type="ECO:0000256" key="9">
    <source>
        <dbReference type="ARBA" id="ARBA00022967"/>
    </source>
</evidence>
<dbReference type="InterPro" id="IPR023214">
    <property type="entry name" value="HAD_sf"/>
</dbReference>
<comment type="similarity">
    <text evidence="2 13">Belongs to the cation transport ATPase (P-type) (TC 3.A.3) family. Type IB subfamily.</text>
</comment>
<dbReference type="NCBIfam" id="TIGR01494">
    <property type="entry name" value="ATPase_P-type"/>
    <property type="match status" value="1"/>
</dbReference>
<dbReference type="SFLD" id="SFLDS00003">
    <property type="entry name" value="Haloacid_Dehalogenase"/>
    <property type="match status" value="1"/>
</dbReference>
<organism evidence="16 17">
    <name type="scientific">Catellatospora citrea</name>
    <dbReference type="NCBI Taxonomy" id="53366"/>
    <lineage>
        <taxon>Bacteria</taxon>
        <taxon>Bacillati</taxon>
        <taxon>Actinomycetota</taxon>
        <taxon>Actinomycetes</taxon>
        <taxon>Micromonosporales</taxon>
        <taxon>Micromonosporaceae</taxon>
        <taxon>Catellatospora</taxon>
    </lineage>
</organism>
<keyword evidence="12 13" id="KW-0472">Membrane</keyword>
<dbReference type="GO" id="GO:0005507">
    <property type="term" value="F:copper ion binding"/>
    <property type="evidence" value="ECO:0007669"/>
    <property type="project" value="TreeGrafter"/>
</dbReference>
<dbReference type="SUPFAM" id="SSF56784">
    <property type="entry name" value="HAD-like"/>
    <property type="match status" value="1"/>
</dbReference>
<gene>
    <name evidence="16" type="ORF">Cci01nite_41340</name>
</gene>
<evidence type="ECO:0000256" key="14">
    <source>
        <dbReference type="SAM" id="MobiDB-lite"/>
    </source>
</evidence>
<evidence type="ECO:0000256" key="5">
    <source>
        <dbReference type="ARBA" id="ARBA00022723"/>
    </source>
</evidence>
<evidence type="ECO:0000259" key="15">
    <source>
        <dbReference type="Pfam" id="PF00122"/>
    </source>
</evidence>
<dbReference type="GO" id="GO:0055070">
    <property type="term" value="P:copper ion homeostasis"/>
    <property type="evidence" value="ECO:0007669"/>
    <property type="project" value="TreeGrafter"/>
</dbReference>
<dbReference type="PANTHER" id="PTHR43520:SF8">
    <property type="entry name" value="P-TYPE CU(+) TRANSPORTER"/>
    <property type="match status" value="1"/>
</dbReference>
<dbReference type="Gene3D" id="3.40.50.1000">
    <property type="entry name" value="HAD superfamily/HAD-like"/>
    <property type="match status" value="1"/>
</dbReference>
<comment type="caution">
    <text evidence="16">The sequence shown here is derived from an EMBL/GenBank/DDBJ whole genome shotgun (WGS) entry which is preliminary data.</text>
</comment>
<keyword evidence="9" id="KW-1278">Translocase</keyword>
<dbReference type="PANTHER" id="PTHR43520">
    <property type="entry name" value="ATP7, ISOFORM B"/>
    <property type="match status" value="1"/>
</dbReference>
<evidence type="ECO:0000256" key="4">
    <source>
        <dbReference type="ARBA" id="ARBA00022692"/>
    </source>
</evidence>
<dbReference type="SUPFAM" id="SSF81665">
    <property type="entry name" value="Calcium ATPase, transmembrane domain M"/>
    <property type="match status" value="1"/>
</dbReference>
<evidence type="ECO:0000256" key="11">
    <source>
        <dbReference type="ARBA" id="ARBA00023008"/>
    </source>
</evidence>
<dbReference type="RefSeq" id="WP_120318955.1">
    <property type="nucleotide sequence ID" value="NZ_BONH01000019.1"/>
</dbReference>